<proteinExistence type="predicted"/>
<evidence type="ECO:0000313" key="3">
    <source>
        <dbReference type="Proteomes" id="UP000244855"/>
    </source>
</evidence>
<dbReference type="Proteomes" id="UP000244855">
    <property type="component" value="Unassembled WGS sequence"/>
</dbReference>
<evidence type="ECO:0000313" key="2">
    <source>
        <dbReference type="EMBL" id="PVI01132.1"/>
    </source>
</evidence>
<protein>
    <submittedName>
        <fullName evidence="2">Uncharacterized protein</fullName>
    </submittedName>
</protein>
<keyword evidence="3" id="KW-1185">Reference proteome</keyword>
<feature type="region of interest" description="Disordered" evidence="1">
    <location>
        <begin position="1"/>
        <end position="61"/>
    </location>
</feature>
<name>A0A2V1DTA9_9PLEO</name>
<feature type="compositionally biased region" description="Basic and acidic residues" evidence="1">
    <location>
        <begin position="34"/>
        <end position="46"/>
    </location>
</feature>
<dbReference type="EMBL" id="KZ805362">
    <property type="protein sequence ID" value="PVI01132.1"/>
    <property type="molecule type" value="Genomic_DNA"/>
</dbReference>
<gene>
    <name evidence="2" type="ORF">DM02DRAFT_613878</name>
</gene>
<evidence type="ECO:0000256" key="1">
    <source>
        <dbReference type="SAM" id="MobiDB-lite"/>
    </source>
</evidence>
<feature type="compositionally biased region" description="Basic and acidic residues" evidence="1">
    <location>
        <begin position="15"/>
        <end position="24"/>
    </location>
</feature>
<sequence length="61" mass="6820">MPETRPAPTRHRERTTKTGDEAAQQRKGALTAPSRREDKMGRRADTFRTSPHPASCALHGH</sequence>
<reference evidence="2 3" key="1">
    <citation type="journal article" date="2018" name="Sci. Rep.">
        <title>Comparative genomics provides insights into the lifestyle and reveals functional heterogeneity of dark septate endophytic fungi.</title>
        <authorList>
            <person name="Knapp D.G."/>
            <person name="Nemeth J.B."/>
            <person name="Barry K."/>
            <person name="Hainaut M."/>
            <person name="Henrissat B."/>
            <person name="Johnson J."/>
            <person name="Kuo A."/>
            <person name="Lim J.H.P."/>
            <person name="Lipzen A."/>
            <person name="Nolan M."/>
            <person name="Ohm R.A."/>
            <person name="Tamas L."/>
            <person name="Grigoriev I.V."/>
            <person name="Spatafora J.W."/>
            <person name="Nagy L.G."/>
            <person name="Kovacs G.M."/>
        </authorList>
    </citation>
    <scope>NUCLEOTIDE SEQUENCE [LARGE SCALE GENOMIC DNA]</scope>
    <source>
        <strain evidence="2 3">DSE2036</strain>
    </source>
</reference>
<dbReference type="AlphaFoldDB" id="A0A2V1DTA9"/>
<organism evidence="2 3">
    <name type="scientific">Periconia macrospinosa</name>
    <dbReference type="NCBI Taxonomy" id="97972"/>
    <lineage>
        <taxon>Eukaryota</taxon>
        <taxon>Fungi</taxon>
        <taxon>Dikarya</taxon>
        <taxon>Ascomycota</taxon>
        <taxon>Pezizomycotina</taxon>
        <taxon>Dothideomycetes</taxon>
        <taxon>Pleosporomycetidae</taxon>
        <taxon>Pleosporales</taxon>
        <taxon>Massarineae</taxon>
        <taxon>Periconiaceae</taxon>
        <taxon>Periconia</taxon>
    </lineage>
</organism>
<accession>A0A2V1DTA9</accession>